<evidence type="ECO:0000256" key="7">
    <source>
        <dbReference type="SAM" id="MobiDB-lite"/>
    </source>
</evidence>
<evidence type="ECO:0000256" key="6">
    <source>
        <dbReference type="SAM" id="Coils"/>
    </source>
</evidence>
<dbReference type="AlphaFoldDB" id="A0A0C5DR54"/>
<name>A0A0C5DR54_ELECO</name>
<evidence type="ECO:0000313" key="9">
    <source>
        <dbReference type="EMBL" id="AJO70790.1"/>
    </source>
</evidence>
<keyword evidence="3" id="KW-0238">DNA-binding</keyword>
<dbReference type="InterPro" id="IPR011598">
    <property type="entry name" value="bHLH_dom"/>
</dbReference>
<dbReference type="GO" id="GO:0006879">
    <property type="term" value="P:intracellular iron ion homeostasis"/>
    <property type="evidence" value="ECO:0007669"/>
    <property type="project" value="InterPro"/>
</dbReference>
<keyword evidence="5" id="KW-0539">Nucleus</keyword>
<gene>
    <name evidence="9" type="primary">bHLH57</name>
</gene>
<dbReference type="PANTHER" id="PTHR46133:SF28">
    <property type="entry name" value="BHLH TRANSCRIPTION FACTOR"/>
    <property type="match status" value="1"/>
</dbReference>
<dbReference type="CDD" id="cd11446">
    <property type="entry name" value="bHLH_AtILR3_like"/>
    <property type="match status" value="1"/>
</dbReference>
<protein>
    <submittedName>
        <fullName evidence="9">BHLH transcription factor bHLH57</fullName>
    </submittedName>
</protein>
<keyword evidence="2" id="KW-0805">Transcription regulation</keyword>
<dbReference type="PROSITE" id="PS50888">
    <property type="entry name" value="BHLH"/>
    <property type="match status" value="1"/>
</dbReference>
<feature type="region of interest" description="Disordered" evidence="7">
    <location>
        <begin position="74"/>
        <end position="100"/>
    </location>
</feature>
<evidence type="ECO:0000256" key="3">
    <source>
        <dbReference type="ARBA" id="ARBA00023125"/>
    </source>
</evidence>
<keyword evidence="6" id="KW-0175">Coiled coil</keyword>
<evidence type="ECO:0000256" key="4">
    <source>
        <dbReference type="ARBA" id="ARBA00023163"/>
    </source>
</evidence>
<dbReference type="SUPFAM" id="SSF47459">
    <property type="entry name" value="HLH, helix-loop-helix DNA-binding domain"/>
    <property type="match status" value="1"/>
</dbReference>
<dbReference type="CDD" id="cd14686">
    <property type="entry name" value="bZIP"/>
    <property type="match status" value="1"/>
</dbReference>
<dbReference type="GO" id="GO:0003700">
    <property type="term" value="F:DNA-binding transcription factor activity"/>
    <property type="evidence" value="ECO:0007669"/>
    <property type="project" value="InterPro"/>
</dbReference>
<keyword evidence="4" id="KW-0804">Transcription</keyword>
<dbReference type="GO" id="GO:0000976">
    <property type="term" value="F:transcription cis-regulatory region binding"/>
    <property type="evidence" value="ECO:0007669"/>
    <property type="project" value="UniProtKB-ARBA"/>
</dbReference>
<dbReference type="EMBL" id="KP064138">
    <property type="protein sequence ID" value="AJO70790.1"/>
    <property type="molecule type" value="mRNA"/>
</dbReference>
<feature type="region of interest" description="Disordered" evidence="7">
    <location>
        <begin position="35"/>
        <end position="62"/>
    </location>
</feature>
<evidence type="ECO:0000259" key="8">
    <source>
        <dbReference type="PROSITE" id="PS50888"/>
    </source>
</evidence>
<dbReference type="InterPro" id="IPR044818">
    <property type="entry name" value="ILR3-like"/>
</dbReference>
<evidence type="ECO:0000256" key="2">
    <source>
        <dbReference type="ARBA" id="ARBA00023015"/>
    </source>
</evidence>
<evidence type="ECO:0000256" key="5">
    <source>
        <dbReference type="ARBA" id="ARBA00023242"/>
    </source>
</evidence>
<evidence type="ECO:0000256" key="1">
    <source>
        <dbReference type="ARBA" id="ARBA00005510"/>
    </source>
</evidence>
<dbReference type="Pfam" id="PF00010">
    <property type="entry name" value="HLH"/>
    <property type="match status" value="1"/>
</dbReference>
<dbReference type="SMART" id="SM00353">
    <property type="entry name" value="HLH"/>
    <property type="match status" value="1"/>
</dbReference>
<reference evidence="9" key="1">
    <citation type="submission" date="2014-10" db="EMBL/GenBank/DDBJ databases">
        <title>Isolation and functional characterization of abiotic stress induced bHLH transcription factor from Eleusine coracana (L.) Gaertn.</title>
        <authorList>
            <person name="Babitha K.C."/>
            <person name="Ramu S.V."/>
            <person name="Nataraja K.N."/>
            <person name="Udayakumar M."/>
        </authorList>
    </citation>
    <scope>NUCLEOTIDE SEQUENCE</scope>
</reference>
<comment type="similarity">
    <text evidence="1">Belongs to the bHLH protein family.</text>
</comment>
<dbReference type="GO" id="GO:0046983">
    <property type="term" value="F:protein dimerization activity"/>
    <property type="evidence" value="ECO:0007669"/>
    <property type="project" value="InterPro"/>
</dbReference>
<accession>A0A0C5DR54</accession>
<feature type="coiled-coil region" evidence="6">
    <location>
        <begin position="133"/>
        <end position="195"/>
    </location>
</feature>
<feature type="domain" description="BHLH" evidence="8">
    <location>
        <begin position="92"/>
        <end position="143"/>
    </location>
</feature>
<dbReference type="InterPro" id="IPR036638">
    <property type="entry name" value="HLH_DNA-bd_sf"/>
</dbReference>
<organism evidence="9">
    <name type="scientific">Eleusine coracana</name>
    <name type="common">Indian finger millet</name>
    <name type="synonym">Ragi</name>
    <dbReference type="NCBI Taxonomy" id="4511"/>
    <lineage>
        <taxon>Eukaryota</taxon>
        <taxon>Viridiplantae</taxon>
        <taxon>Streptophyta</taxon>
        <taxon>Embryophyta</taxon>
        <taxon>Tracheophyta</taxon>
        <taxon>Spermatophyta</taxon>
        <taxon>Magnoliopsida</taxon>
        <taxon>Liliopsida</taxon>
        <taxon>Poales</taxon>
        <taxon>Poaceae</taxon>
        <taxon>PACMAD clade</taxon>
        <taxon>Chloridoideae</taxon>
        <taxon>Cynodonteae</taxon>
        <taxon>Eleusininae</taxon>
        <taxon>Eleusine</taxon>
    </lineage>
</organism>
<dbReference type="FunFam" id="4.10.280.10:FF:000104">
    <property type="entry name" value="Transcription factor bHLH34"/>
    <property type="match status" value="1"/>
</dbReference>
<proteinExistence type="evidence at transcript level"/>
<sequence>MTSSEGSQWVFDCPLIDDLSAADFAATPAGGFYWTPTPMQAQPQPQVIQPPSQPVAAAAPSNPCSVEINSSVDCNQGKEQPVNKRPRSESSAQPSTKACREKIRRDKLNERFLELGAILEPGKTPKMDKSAILNDAIRVVSELRTEAQKLKDSNESLQEKIKELKAEKNELREEKQRLKAEKENLEQQIKFMNARPSLVPHPPVIPASAFTAPQGPAAGQKLMMPVIGYPGFPMWQFMPPSDVDTSDDPKSCPPVA</sequence>
<dbReference type="Gene3D" id="4.10.280.10">
    <property type="entry name" value="Helix-loop-helix DNA-binding domain"/>
    <property type="match status" value="1"/>
</dbReference>
<feature type="compositionally biased region" description="Low complexity" evidence="7">
    <location>
        <begin position="35"/>
        <end position="61"/>
    </location>
</feature>
<dbReference type="PANTHER" id="PTHR46133">
    <property type="entry name" value="BHLH TRANSCRIPTION FACTOR"/>
    <property type="match status" value="1"/>
</dbReference>